<gene>
    <name evidence="1" type="ORF">ML536_02070</name>
</gene>
<dbReference type="SUPFAM" id="SSF53850">
    <property type="entry name" value="Periplasmic binding protein-like II"/>
    <property type="match status" value="1"/>
</dbReference>
<dbReference type="Pfam" id="PF13531">
    <property type="entry name" value="SBP_bac_11"/>
    <property type="match status" value="1"/>
</dbReference>
<evidence type="ECO:0000313" key="2">
    <source>
        <dbReference type="Proteomes" id="UP001156140"/>
    </source>
</evidence>
<proteinExistence type="predicted"/>
<dbReference type="Gene3D" id="3.40.190.10">
    <property type="entry name" value="Periplasmic binding protein-like II"/>
    <property type="match status" value="2"/>
</dbReference>
<name>A0AA41UEL5_9HYPH</name>
<dbReference type="EMBL" id="JALAZD010000001">
    <property type="protein sequence ID" value="MCI0125606.1"/>
    <property type="molecule type" value="Genomic_DNA"/>
</dbReference>
<dbReference type="RefSeq" id="WP_281734785.1">
    <property type="nucleotide sequence ID" value="NZ_JAKETQ010000001.1"/>
</dbReference>
<dbReference type="AlphaFoldDB" id="A0AA41UEL5"/>
<dbReference type="InterPro" id="IPR050682">
    <property type="entry name" value="ModA/WtpA"/>
</dbReference>
<comment type="caution">
    <text evidence="1">The sequence shown here is derived from an EMBL/GenBank/DDBJ whole genome shotgun (WGS) entry which is preliminary data.</text>
</comment>
<dbReference type="Proteomes" id="UP001156140">
    <property type="component" value="Unassembled WGS sequence"/>
</dbReference>
<dbReference type="PANTHER" id="PTHR30632:SF11">
    <property type="entry name" value="BLR4797 PROTEIN"/>
    <property type="match status" value="1"/>
</dbReference>
<keyword evidence="2" id="KW-1185">Reference proteome</keyword>
<evidence type="ECO:0000313" key="1">
    <source>
        <dbReference type="EMBL" id="MCI0125606.1"/>
    </source>
</evidence>
<accession>A0AA41UEL5</accession>
<sequence length="224" mass="23974">MRFMSALVILKAVEDDLLPSLAGPKPELIWDPTAALMARIEQGERADGIFAIDGSMHKLVDAGLLDPASIVPVVQAEFGIAVSLDMPMPKLENADDLIVLLLSAPTLCYSRAGASGIYFETLIDRLGIGDTVRAKSLVIPAGLTAEQVRKGRAVLAVQQMSELRAVDGVRIVGPLPPDCQQKTDFSAGVFADAKESEAAREFIATLTSPEARAVYLDRGLNVRF</sequence>
<dbReference type="PANTHER" id="PTHR30632">
    <property type="entry name" value="MOLYBDATE-BINDING PERIPLASMIC PROTEIN"/>
    <property type="match status" value="1"/>
</dbReference>
<dbReference type="GO" id="GO:0015689">
    <property type="term" value="P:molybdate ion transport"/>
    <property type="evidence" value="ECO:0007669"/>
    <property type="project" value="TreeGrafter"/>
</dbReference>
<organism evidence="1 2">
    <name type="scientific">Paradevosia shaoguanensis</name>
    <dbReference type="NCBI Taxonomy" id="1335043"/>
    <lineage>
        <taxon>Bacteria</taxon>
        <taxon>Pseudomonadati</taxon>
        <taxon>Pseudomonadota</taxon>
        <taxon>Alphaproteobacteria</taxon>
        <taxon>Hyphomicrobiales</taxon>
        <taxon>Devosiaceae</taxon>
        <taxon>Paradevosia</taxon>
    </lineage>
</organism>
<reference evidence="1" key="1">
    <citation type="submission" date="2022-03" db="EMBL/GenBank/DDBJ databases">
        <title>The complete genome sequence of a Methyloterrigena soli.</title>
        <authorList>
            <person name="Zi Z."/>
        </authorList>
    </citation>
    <scope>NUCLEOTIDE SEQUENCE</scope>
    <source>
        <strain evidence="1">M48</strain>
    </source>
</reference>
<protein>
    <submittedName>
        <fullName evidence="1">Substrate-binding domain-containing protein</fullName>
    </submittedName>
</protein>
<dbReference type="GO" id="GO:0030973">
    <property type="term" value="F:molybdate ion binding"/>
    <property type="evidence" value="ECO:0007669"/>
    <property type="project" value="TreeGrafter"/>
</dbReference>